<dbReference type="InterPro" id="IPR002293">
    <property type="entry name" value="AA/rel_permease1"/>
</dbReference>
<feature type="transmembrane region" description="Helical" evidence="6">
    <location>
        <begin position="41"/>
        <end position="64"/>
    </location>
</feature>
<keyword evidence="5 6" id="KW-0472">Membrane</keyword>
<dbReference type="PANTHER" id="PTHR43243">
    <property type="entry name" value="INNER MEMBRANE TRANSPORTER YGJI-RELATED"/>
    <property type="match status" value="1"/>
</dbReference>
<feature type="transmembrane region" description="Helical" evidence="6">
    <location>
        <begin position="341"/>
        <end position="360"/>
    </location>
</feature>
<feature type="transmembrane region" description="Helical" evidence="6">
    <location>
        <begin position="268"/>
        <end position="293"/>
    </location>
</feature>
<evidence type="ECO:0000256" key="2">
    <source>
        <dbReference type="ARBA" id="ARBA00022448"/>
    </source>
</evidence>
<feature type="transmembrane region" description="Helical" evidence="6">
    <location>
        <begin position="314"/>
        <end position="335"/>
    </location>
</feature>
<evidence type="ECO:0000313" key="7">
    <source>
        <dbReference type="EMBL" id="MCE5974607.1"/>
    </source>
</evidence>
<dbReference type="Pfam" id="PF13520">
    <property type="entry name" value="AA_permease_2"/>
    <property type="match status" value="1"/>
</dbReference>
<feature type="transmembrane region" description="Helical" evidence="6">
    <location>
        <begin position="372"/>
        <end position="394"/>
    </location>
</feature>
<comment type="caution">
    <text evidence="7">The sequence shown here is derived from an EMBL/GenBank/DDBJ whole genome shotgun (WGS) entry which is preliminary data.</text>
</comment>
<sequence>MAAPALKRRLGPGLMTAYGVGVMVGAGIYVLVGAVAAQAGIWAPLAFLIAGIVAAPSALSYAELSVRLPEAAGEVAYVEEGLSSHALAVLVGLAIVLAGVISAAAVLRGGAGYLALLVPLEPALIILGLGAALSALAVVGVLETLAFAAILTLIEVVGLALVIWAGFSAPAVPEMAALPPVNWSGVAGAAALAFFAFIGFEDMVNMAEEVRDPNRTLPRSILAALAITTALYLLVSFAAVRAVPVETLAGSERPLALVWESAGNSAQLLAAIAVAAALNGVLAQIVMAARVLFGLGRRAPGLAIFNKAHPRFGTPVLATVLAGALMLASALMLPVSALAQATSMVLLGVFILVNLSLVFLKRRSAEASFRVPMIVPLFGAAASAAALFAALGGVA</sequence>
<feature type="transmembrane region" description="Helical" evidence="6">
    <location>
        <begin position="181"/>
        <end position="200"/>
    </location>
</feature>
<evidence type="ECO:0000256" key="6">
    <source>
        <dbReference type="SAM" id="Phobius"/>
    </source>
</evidence>
<reference evidence="7 8" key="1">
    <citation type="submission" date="2021-12" db="EMBL/GenBank/DDBJ databases">
        <title>Sinirhodobacter sp. WL0062 is a bacterium isolated from seawater.</title>
        <authorList>
            <person name="Wang L."/>
            <person name="He W."/>
            <person name="Zhang D.-F."/>
        </authorList>
    </citation>
    <scope>NUCLEOTIDE SEQUENCE [LARGE SCALE GENOMIC DNA]</scope>
    <source>
        <strain evidence="7 8">WL0062</strain>
    </source>
</reference>
<feature type="transmembrane region" description="Helical" evidence="6">
    <location>
        <begin position="85"/>
        <end position="107"/>
    </location>
</feature>
<dbReference type="Gene3D" id="1.20.1740.10">
    <property type="entry name" value="Amino acid/polyamine transporter I"/>
    <property type="match status" value="1"/>
</dbReference>
<evidence type="ECO:0000256" key="4">
    <source>
        <dbReference type="ARBA" id="ARBA00022989"/>
    </source>
</evidence>
<dbReference type="PIRSF" id="PIRSF006060">
    <property type="entry name" value="AA_transporter"/>
    <property type="match status" value="1"/>
</dbReference>
<proteinExistence type="predicted"/>
<keyword evidence="2" id="KW-0813">Transport</keyword>
<accession>A0ABS8YXS2</accession>
<feature type="transmembrane region" description="Helical" evidence="6">
    <location>
        <begin position="113"/>
        <end position="138"/>
    </location>
</feature>
<comment type="subcellular location">
    <subcellularLocation>
        <location evidence="1">Membrane</location>
        <topology evidence="1">Multi-pass membrane protein</topology>
    </subcellularLocation>
</comment>
<evidence type="ECO:0000256" key="5">
    <source>
        <dbReference type="ARBA" id="ARBA00023136"/>
    </source>
</evidence>
<gene>
    <name evidence="7" type="ORF">LZA78_14050</name>
</gene>
<evidence type="ECO:0000313" key="8">
    <source>
        <dbReference type="Proteomes" id="UP001521181"/>
    </source>
</evidence>
<organism evidence="7 8">
    <name type="scientific">Rhodobacter flavimaris</name>
    <dbReference type="NCBI Taxonomy" id="2907145"/>
    <lineage>
        <taxon>Bacteria</taxon>
        <taxon>Pseudomonadati</taxon>
        <taxon>Pseudomonadota</taxon>
        <taxon>Alphaproteobacteria</taxon>
        <taxon>Rhodobacterales</taxon>
        <taxon>Rhodobacter group</taxon>
        <taxon>Rhodobacter</taxon>
    </lineage>
</organism>
<feature type="transmembrane region" description="Helical" evidence="6">
    <location>
        <begin position="221"/>
        <end position="243"/>
    </location>
</feature>
<name>A0ABS8YXS2_9RHOB</name>
<dbReference type="RefSeq" id="WP_233677548.1">
    <property type="nucleotide sequence ID" value="NZ_JAJUOS010000011.1"/>
</dbReference>
<dbReference type="EMBL" id="JAJUOS010000011">
    <property type="protein sequence ID" value="MCE5974607.1"/>
    <property type="molecule type" value="Genomic_DNA"/>
</dbReference>
<evidence type="ECO:0000256" key="3">
    <source>
        <dbReference type="ARBA" id="ARBA00022692"/>
    </source>
</evidence>
<protein>
    <submittedName>
        <fullName evidence="7">Amino acid permease</fullName>
    </submittedName>
</protein>
<keyword evidence="8" id="KW-1185">Reference proteome</keyword>
<keyword evidence="3 6" id="KW-0812">Transmembrane</keyword>
<evidence type="ECO:0000256" key="1">
    <source>
        <dbReference type="ARBA" id="ARBA00004141"/>
    </source>
</evidence>
<keyword evidence="4 6" id="KW-1133">Transmembrane helix</keyword>
<dbReference type="Proteomes" id="UP001521181">
    <property type="component" value="Unassembled WGS sequence"/>
</dbReference>
<feature type="transmembrane region" description="Helical" evidence="6">
    <location>
        <begin position="12"/>
        <end position="35"/>
    </location>
</feature>
<feature type="transmembrane region" description="Helical" evidence="6">
    <location>
        <begin position="145"/>
        <end position="169"/>
    </location>
</feature>
<dbReference type="PANTHER" id="PTHR43243:SF4">
    <property type="entry name" value="CATIONIC AMINO ACID TRANSPORTER 4"/>
    <property type="match status" value="1"/>
</dbReference>